<dbReference type="GO" id="GO:0016747">
    <property type="term" value="F:acyltransferase activity, transferring groups other than amino-acyl groups"/>
    <property type="evidence" value="ECO:0007669"/>
    <property type="project" value="InterPro"/>
</dbReference>
<dbReference type="CDD" id="cd04301">
    <property type="entry name" value="NAT_SF"/>
    <property type="match status" value="1"/>
</dbReference>
<evidence type="ECO:0000259" key="3">
    <source>
        <dbReference type="PROSITE" id="PS51186"/>
    </source>
</evidence>
<keyword evidence="2" id="KW-0012">Acyltransferase</keyword>
<dbReference type="OrthoDB" id="9799154at2"/>
<gene>
    <name evidence="4" type="ORF">D3877_06135</name>
</gene>
<dbReference type="Pfam" id="PF08445">
    <property type="entry name" value="FR47"/>
    <property type="match status" value="1"/>
</dbReference>
<evidence type="ECO:0000256" key="1">
    <source>
        <dbReference type="ARBA" id="ARBA00022679"/>
    </source>
</evidence>
<proteinExistence type="predicted"/>
<accession>A0A418W2C6</accession>
<dbReference type="InterPro" id="IPR016181">
    <property type="entry name" value="Acyl_CoA_acyltransferase"/>
</dbReference>
<name>A0A418W2C6_9PROT</name>
<keyword evidence="5" id="KW-1185">Reference proteome</keyword>
<dbReference type="PROSITE" id="PS51186">
    <property type="entry name" value="GNAT"/>
    <property type="match status" value="1"/>
</dbReference>
<dbReference type="EMBL" id="QYUL01000001">
    <property type="protein sequence ID" value="RJF84173.1"/>
    <property type="molecule type" value="Genomic_DNA"/>
</dbReference>
<comment type="caution">
    <text evidence="4">The sequence shown here is derived from an EMBL/GenBank/DDBJ whole genome shotgun (WGS) entry which is preliminary data.</text>
</comment>
<dbReference type="InterPro" id="IPR050832">
    <property type="entry name" value="Bact_Acetyltransf"/>
</dbReference>
<dbReference type="RefSeq" id="WP_119829814.1">
    <property type="nucleotide sequence ID" value="NZ_QYUL01000001.1"/>
</dbReference>
<organism evidence="4 5">
    <name type="scientific">Azospirillum cavernae</name>
    <dbReference type="NCBI Taxonomy" id="2320860"/>
    <lineage>
        <taxon>Bacteria</taxon>
        <taxon>Pseudomonadati</taxon>
        <taxon>Pseudomonadota</taxon>
        <taxon>Alphaproteobacteria</taxon>
        <taxon>Rhodospirillales</taxon>
        <taxon>Azospirillaceae</taxon>
        <taxon>Azospirillum</taxon>
    </lineage>
</organism>
<dbReference type="AlphaFoldDB" id="A0A418W2C6"/>
<sequence>MTETTVAVREAHATDAAGIARVHVQSWRSTYPGLIPDSFLVGLSEPAAAARWRALAEARGPGHGAMVAVDATGHLTPDRTPGTIVGIASFGAWRTAMEDYAGEFHALYLLDEAKGLGIGRRLMAAMAERMLAANVGSAAVWCLSDNPSRWFYERLGGVRIAERPIRFAGASLLEVAYGWRDLAPLARLSAGPELR</sequence>
<keyword evidence="1 4" id="KW-0808">Transferase</keyword>
<dbReference type="SUPFAM" id="SSF55729">
    <property type="entry name" value="Acyl-CoA N-acyltransferases (Nat)"/>
    <property type="match status" value="1"/>
</dbReference>
<protein>
    <submittedName>
        <fullName evidence="4">GNAT family N-acetyltransferase</fullName>
    </submittedName>
</protein>
<dbReference type="InterPro" id="IPR000182">
    <property type="entry name" value="GNAT_dom"/>
</dbReference>
<dbReference type="Proteomes" id="UP000283458">
    <property type="component" value="Unassembled WGS sequence"/>
</dbReference>
<feature type="domain" description="N-acetyltransferase" evidence="3">
    <location>
        <begin position="6"/>
        <end position="184"/>
    </location>
</feature>
<dbReference type="InterPro" id="IPR013653">
    <property type="entry name" value="GCN5-like_dom"/>
</dbReference>
<evidence type="ECO:0000313" key="4">
    <source>
        <dbReference type="EMBL" id="RJF84173.1"/>
    </source>
</evidence>
<dbReference type="PANTHER" id="PTHR43877">
    <property type="entry name" value="AMINOALKYLPHOSPHONATE N-ACETYLTRANSFERASE-RELATED-RELATED"/>
    <property type="match status" value="1"/>
</dbReference>
<dbReference type="Gene3D" id="3.40.630.30">
    <property type="match status" value="1"/>
</dbReference>
<evidence type="ECO:0000256" key="2">
    <source>
        <dbReference type="ARBA" id="ARBA00023315"/>
    </source>
</evidence>
<reference evidence="4 5" key="1">
    <citation type="submission" date="2018-09" db="EMBL/GenBank/DDBJ databases">
        <authorList>
            <person name="Zhu H."/>
        </authorList>
    </citation>
    <scope>NUCLEOTIDE SEQUENCE [LARGE SCALE GENOMIC DNA]</scope>
    <source>
        <strain evidence="4 5">K2W22B-5</strain>
    </source>
</reference>
<evidence type="ECO:0000313" key="5">
    <source>
        <dbReference type="Proteomes" id="UP000283458"/>
    </source>
</evidence>